<dbReference type="Proteomes" id="UP000012106">
    <property type="component" value="Unassembled WGS sequence"/>
</dbReference>
<reference evidence="1 2" key="1">
    <citation type="submission" date="2013-01" db="EMBL/GenBank/DDBJ databases">
        <authorList>
            <person name="Harkins D.M."/>
            <person name="Durkin A.S."/>
            <person name="Brinkac L.M."/>
            <person name="Haft D.H."/>
            <person name="Selengut J.D."/>
            <person name="Sanka R."/>
            <person name="DePew J."/>
            <person name="Purushe J."/>
            <person name="Hartskeerl R.A."/>
            <person name="Ahmed A."/>
            <person name="van der Linden H."/>
            <person name="Goris M.G.A."/>
            <person name="Vinetz J.M."/>
            <person name="Sutton G.G."/>
            <person name="Nierman W.C."/>
            <person name="Fouts D.E."/>
        </authorList>
    </citation>
    <scope>NUCLEOTIDE SEQUENCE [LARGE SCALE GENOMIC DNA]</scope>
    <source>
        <strain evidence="1 2">MAVJ 401</strain>
    </source>
</reference>
<gene>
    <name evidence="1" type="ORF">LEP1GSC063_1866</name>
</gene>
<organism evidence="1 2">
    <name type="scientific">Leptospira santarosai serovar Arenal str. MAVJ 401</name>
    <dbReference type="NCBI Taxonomy" id="1049976"/>
    <lineage>
        <taxon>Bacteria</taxon>
        <taxon>Pseudomonadati</taxon>
        <taxon>Spirochaetota</taxon>
        <taxon>Spirochaetia</taxon>
        <taxon>Leptospirales</taxon>
        <taxon>Leptospiraceae</taxon>
        <taxon>Leptospira</taxon>
    </lineage>
</organism>
<evidence type="ECO:0000313" key="1">
    <source>
        <dbReference type="EMBL" id="EMN22707.1"/>
    </source>
</evidence>
<evidence type="ECO:0000313" key="2">
    <source>
        <dbReference type="Proteomes" id="UP000012106"/>
    </source>
</evidence>
<dbReference type="AlphaFoldDB" id="M6K4N5"/>
<sequence>MRKIFHYDHFDKFLTHESWLNTPADNDEIERPGDSTYVAPPYNYSENLIPVFIEEKNYWTLAENNFWNPEIIDLSYNSGEILKGIPQLPTILADRLHIFPSIPKLLAIGLFGFRFECRVQELNRRIKDIYIIHDELYKKSGIVIPQFSTYYTTEIELIVYLMKKVIDELITLTYVQTFYEKILNTHLITIDSIGSLFKENDDEIILLREKLNFNIHKNYFKIINDLHNSMKHDITFSEAFSFRGVNEPCAFSLQSKKGNYHKITFHTHSINQLVSGLTKFLKEIFGPNI</sequence>
<protein>
    <submittedName>
        <fullName evidence="1">Uncharacterized protein</fullName>
    </submittedName>
</protein>
<comment type="caution">
    <text evidence="1">The sequence shown here is derived from an EMBL/GenBank/DDBJ whole genome shotgun (WGS) entry which is preliminary data.</text>
</comment>
<accession>M6K4N5</accession>
<dbReference type="EMBL" id="AHMU02000022">
    <property type="protein sequence ID" value="EMN22707.1"/>
    <property type="molecule type" value="Genomic_DNA"/>
</dbReference>
<proteinExistence type="predicted"/>
<dbReference type="RefSeq" id="WP_004471053.1">
    <property type="nucleotide sequence ID" value="NZ_AHMU02000022.1"/>
</dbReference>
<name>M6K4N5_9LEPT</name>